<dbReference type="GeneID" id="75829061"/>
<feature type="compositionally biased region" description="Basic and acidic residues" evidence="1">
    <location>
        <begin position="68"/>
        <end position="86"/>
    </location>
</feature>
<reference evidence="2" key="2">
    <citation type="submission" date="2022-07" db="EMBL/GenBank/DDBJ databases">
        <authorList>
            <person name="Goncalves M.F.M."/>
            <person name="Hilario S."/>
            <person name="Van De Peer Y."/>
            <person name="Esteves A.C."/>
            <person name="Alves A."/>
        </authorList>
    </citation>
    <scope>NUCLEOTIDE SEQUENCE</scope>
    <source>
        <strain evidence="2">MUM 19.33</strain>
    </source>
</reference>
<feature type="region of interest" description="Disordered" evidence="1">
    <location>
        <begin position="28"/>
        <end position="86"/>
    </location>
</feature>
<gene>
    <name evidence="2" type="ORF">J7T54_002549</name>
</gene>
<name>A0A9P9Y104_9HYPO</name>
<evidence type="ECO:0000256" key="1">
    <source>
        <dbReference type="SAM" id="MobiDB-lite"/>
    </source>
</evidence>
<dbReference type="RefSeq" id="XP_051362049.1">
    <property type="nucleotide sequence ID" value="XM_051506709.1"/>
</dbReference>
<comment type="caution">
    <text evidence="2">The sequence shown here is derived from an EMBL/GenBank/DDBJ whole genome shotgun (WGS) entry which is preliminary data.</text>
</comment>
<dbReference type="AlphaFoldDB" id="A0A9P9Y104"/>
<evidence type="ECO:0000313" key="3">
    <source>
        <dbReference type="Proteomes" id="UP001055219"/>
    </source>
</evidence>
<dbReference type="EMBL" id="JAGIXG020000024">
    <property type="protein sequence ID" value="KAI6781193.1"/>
    <property type="molecule type" value="Genomic_DNA"/>
</dbReference>
<dbReference type="OrthoDB" id="2799468at2759"/>
<sequence length="86" mass="9582">MKIIVEKSLSHRSPPGLLDLRKNLEARAATTYAPPPKPSEQTIGTDKRDRVLGTGARTPRSLAADAQRQAEHRQKFRPEDPATRNL</sequence>
<organism evidence="2 3">
    <name type="scientific">Emericellopsis cladophorae</name>
    <dbReference type="NCBI Taxonomy" id="2686198"/>
    <lineage>
        <taxon>Eukaryota</taxon>
        <taxon>Fungi</taxon>
        <taxon>Dikarya</taxon>
        <taxon>Ascomycota</taxon>
        <taxon>Pezizomycotina</taxon>
        <taxon>Sordariomycetes</taxon>
        <taxon>Hypocreomycetidae</taxon>
        <taxon>Hypocreales</taxon>
        <taxon>Bionectriaceae</taxon>
        <taxon>Emericellopsis</taxon>
    </lineage>
</organism>
<dbReference type="Proteomes" id="UP001055219">
    <property type="component" value="Unassembled WGS sequence"/>
</dbReference>
<proteinExistence type="predicted"/>
<reference evidence="2" key="1">
    <citation type="journal article" date="2021" name="J Fungi (Basel)">
        <title>Genomic and Metabolomic Analyses of the Marine Fungus Emericellopsis cladophorae: Insights into Saltwater Adaptability Mechanisms and Its Biosynthetic Potential.</title>
        <authorList>
            <person name="Goncalves M.F.M."/>
            <person name="Hilario S."/>
            <person name="Van de Peer Y."/>
            <person name="Esteves A.C."/>
            <person name="Alves A."/>
        </authorList>
    </citation>
    <scope>NUCLEOTIDE SEQUENCE</scope>
    <source>
        <strain evidence="2">MUM 19.33</strain>
    </source>
</reference>
<accession>A0A9P9Y104</accession>
<keyword evidence="3" id="KW-1185">Reference proteome</keyword>
<evidence type="ECO:0000313" key="2">
    <source>
        <dbReference type="EMBL" id="KAI6781193.1"/>
    </source>
</evidence>
<protein>
    <submittedName>
        <fullName evidence="2">Uncharacterized protein</fullName>
    </submittedName>
</protein>